<dbReference type="InterPro" id="IPR032675">
    <property type="entry name" value="LRR_dom_sf"/>
</dbReference>
<dbReference type="FunFam" id="2.20.100.10:FF:000001">
    <property type="entry name" value="semaphorin-5A isoform X1"/>
    <property type="match status" value="1"/>
</dbReference>
<evidence type="ECO:0000256" key="2">
    <source>
        <dbReference type="ARBA" id="ARBA00022448"/>
    </source>
</evidence>
<keyword evidence="3" id="KW-1003">Cell membrane</keyword>
<evidence type="ECO:0000256" key="8">
    <source>
        <dbReference type="ARBA" id="ARBA00022989"/>
    </source>
</evidence>
<organism evidence="15 16">
    <name type="scientific">Mytilus coruscus</name>
    <name type="common">Sea mussel</name>
    <dbReference type="NCBI Taxonomy" id="42192"/>
    <lineage>
        <taxon>Eukaryota</taxon>
        <taxon>Metazoa</taxon>
        <taxon>Spiralia</taxon>
        <taxon>Lophotrochozoa</taxon>
        <taxon>Mollusca</taxon>
        <taxon>Bivalvia</taxon>
        <taxon>Autobranchia</taxon>
        <taxon>Pteriomorphia</taxon>
        <taxon>Mytilida</taxon>
        <taxon>Mytiloidea</taxon>
        <taxon>Mytilidae</taxon>
        <taxon>Mytilinae</taxon>
        <taxon>Mytilus</taxon>
    </lineage>
</organism>
<dbReference type="PRINTS" id="PR00019">
    <property type="entry name" value="LEURICHRPT"/>
</dbReference>
<dbReference type="Gene3D" id="3.80.10.10">
    <property type="entry name" value="Ribonuclease Inhibitor"/>
    <property type="match status" value="2"/>
</dbReference>
<keyword evidence="8" id="KW-1133">Transmembrane helix</keyword>
<evidence type="ECO:0000256" key="1">
    <source>
        <dbReference type="ARBA" id="ARBA00004162"/>
    </source>
</evidence>
<feature type="signal peptide" evidence="14">
    <location>
        <begin position="1"/>
        <end position="18"/>
    </location>
</feature>
<evidence type="ECO:0000256" key="10">
    <source>
        <dbReference type="ARBA" id="ARBA00023136"/>
    </source>
</evidence>
<dbReference type="InterPro" id="IPR000884">
    <property type="entry name" value="TSP1_rpt"/>
</dbReference>
<evidence type="ECO:0000256" key="4">
    <source>
        <dbReference type="ARBA" id="ARBA00022614"/>
    </source>
</evidence>
<dbReference type="Gene3D" id="2.20.100.10">
    <property type="entry name" value="Thrombospondin type-1 (TSP1) repeat"/>
    <property type="match status" value="1"/>
</dbReference>
<dbReference type="AlphaFoldDB" id="A0A6J8EKT7"/>
<keyword evidence="7" id="KW-0677">Repeat</keyword>
<proteinExistence type="predicted"/>
<gene>
    <name evidence="15" type="ORF">MCOR_53312</name>
</gene>
<evidence type="ECO:0000256" key="14">
    <source>
        <dbReference type="SAM" id="SignalP"/>
    </source>
</evidence>
<dbReference type="Pfam" id="PF00090">
    <property type="entry name" value="TSP_1"/>
    <property type="match status" value="1"/>
</dbReference>
<dbReference type="Proteomes" id="UP000507470">
    <property type="component" value="Unassembled WGS sequence"/>
</dbReference>
<dbReference type="EMBL" id="CACVKT020009244">
    <property type="protein sequence ID" value="CAC5421170.1"/>
    <property type="molecule type" value="Genomic_DNA"/>
</dbReference>
<dbReference type="GO" id="GO:0034220">
    <property type="term" value="P:monoatomic ion transmembrane transport"/>
    <property type="evidence" value="ECO:0007669"/>
    <property type="project" value="UniProtKB-KW"/>
</dbReference>
<dbReference type="SUPFAM" id="SSF82895">
    <property type="entry name" value="TSP-1 type 1 repeat"/>
    <property type="match status" value="1"/>
</dbReference>
<keyword evidence="4" id="KW-0433">Leucine-rich repeat</keyword>
<protein>
    <recommendedName>
        <fullName evidence="17">LRRNT domain-containing protein</fullName>
    </recommendedName>
</protein>
<keyword evidence="9" id="KW-0406">Ion transport</keyword>
<evidence type="ECO:0000256" key="5">
    <source>
        <dbReference type="ARBA" id="ARBA00022692"/>
    </source>
</evidence>
<evidence type="ECO:0000256" key="12">
    <source>
        <dbReference type="ARBA" id="ARBA00023180"/>
    </source>
</evidence>
<evidence type="ECO:0000313" key="16">
    <source>
        <dbReference type="Proteomes" id="UP000507470"/>
    </source>
</evidence>
<comment type="subcellular location">
    <subcellularLocation>
        <location evidence="1">Cell membrane</location>
        <topology evidence="1">Single-pass membrane protein</topology>
    </subcellularLocation>
</comment>
<dbReference type="PANTHER" id="PTHR46473">
    <property type="entry name" value="GH08155P"/>
    <property type="match status" value="1"/>
</dbReference>
<evidence type="ECO:0008006" key="17">
    <source>
        <dbReference type="Google" id="ProtNLM"/>
    </source>
</evidence>
<dbReference type="PROSITE" id="PS50092">
    <property type="entry name" value="TSP1"/>
    <property type="match status" value="1"/>
</dbReference>
<dbReference type="SMART" id="SM00369">
    <property type="entry name" value="LRR_TYP"/>
    <property type="match status" value="8"/>
</dbReference>
<reference evidence="15 16" key="1">
    <citation type="submission" date="2020-06" db="EMBL/GenBank/DDBJ databases">
        <authorList>
            <person name="Li R."/>
            <person name="Bekaert M."/>
        </authorList>
    </citation>
    <scope>NUCLEOTIDE SEQUENCE [LARGE SCALE GENOMIC DNA]</scope>
    <source>
        <strain evidence="16">wild</strain>
    </source>
</reference>
<dbReference type="PROSITE" id="PS51450">
    <property type="entry name" value="LRR"/>
    <property type="match status" value="3"/>
</dbReference>
<evidence type="ECO:0000313" key="15">
    <source>
        <dbReference type="EMBL" id="CAC5421170.1"/>
    </source>
</evidence>
<dbReference type="InterPro" id="IPR001611">
    <property type="entry name" value="Leu-rich_rpt"/>
</dbReference>
<evidence type="ECO:0000256" key="7">
    <source>
        <dbReference type="ARBA" id="ARBA00022737"/>
    </source>
</evidence>
<dbReference type="GO" id="GO:0005886">
    <property type="term" value="C:plasma membrane"/>
    <property type="evidence" value="ECO:0007669"/>
    <property type="project" value="UniProtKB-SubCell"/>
</dbReference>
<evidence type="ECO:0000256" key="6">
    <source>
        <dbReference type="ARBA" id="ARBA00022729"/>
    </source>
</evidence>
<dbReference type="PANTHER" id="PTHR46473:SF10">
    <property type="entry name" value="LD45603P-RELATED"/>
    <property type="match status" value="1"/>
</dbReference>
<dbReference type="InterPro" id="IPR003591">
    <property type="entry name" value="Leu-rich_rpt_typical-subtyp"/>
</dbReference>
<feature type="chain" id="PRO_5026755143" description="LRRNT domain-containing protein" evidence="14">
    <location>
        <begin position="19"/>
        <end position="365"/>
    </location>
</feature>
<name>A0A6J8EKT7_MYTCO</name>
<dbReference type="Pfam" id="PF00560">
    <property type="entry name" value="LRR_1"/>
    <property type="match status" value="2"/>
</dbReference>
<dbReference type="Pfam" id="PF13855">
    <property type="entry name" value="LRR_8"/>
    <property type="match status" value="2"/>
</dbReference>
<dbReference type="SMART" id="SM00209">
    <property type="entry name" value="TSP1"/>
    <property type="match status" value="1"/>
</dbReference>
<dbReference type="SUPFAM" id="SSF52058">
    <property type="entry name" value="L domain-like"/>
    <property type="match status" value="1"/>
</dbReference>
<keyword evidence="11" id="KW-1015">Disulfide bond</keyword>
<keyword evidence="16" id="KW-1185">Reference proteome</keyword>
<dbReference type="InterPro" id="IPR036383">
    <property type="entry name" value="TSP1_rpt_sf"/>
</dbReference>
<keyword evidence="6 14" id="KW-0732">Signal</keyword>
<evidence type="ECO:0000256" key="9">
    <source>
        <dbReference type="ARBA" id="ARBA00023065"/>
    </source>
</evidence>
<sequence length="365" mass="40045">MFTVTVIVIITSIQTACANPCIDFSCNCQGTEVICNQKNLVDIPDGIPNTTTILFLSFNQISSLTANVFNDLGLLETLDLSKNQISEITADTFKDLVSLATLDLRYNQISIIAADTFKDIVSLVILDLSNNQISIIAADTFSDLVSLDYMDLSNNQISIIAADTFKDLVSLVTLDLSNNQISIIAADTFKDLVSLVTLSLFSNKISTLAPDTFKDLVSLESLFLNNNVLTTISANIFRTMTNISLLNMDINTLICCNMTDLIKWKASQTELNEVLGTCFDFNAITEINNFNISNCTIPVDGQWGSWSTKSCSVTCGSGTEYRYRICNNPSPSDGGKYCVGNDTELSQCNLGDCPESCKKHKQKFR</sequence>
<keyword evidence="10" id="KW-0472">Membrane</keyword>
<evidence type="ECO:0000256" key="13">
    <source>
        <dbReference type="ARBA" id="ARBA00023303"/>
    </source>
</evidence>
<dbReference type="InterPro" id="IPR051432">
    <property type="entry name" value="KCNMA1_auxiliary"/>
</dbReference>
<keyword evidence="5" id="KW-0812">Transmembrane</keyword>
<evidence type="ECO:0000256" key="11">
    <source>
        <dbReference type="ARBA" id="ARBA00023157"/>
    </source>
</evidence>
<keyword evidence="2" id="KW-0813">Transport</keyword>
<dbReference type="OrthoDB" id="1055097at2759"/>
<evidence type="ECO:0000256" key="3">
    <source>
        <dbReference type="ARBA" id="ARBA00022475"/>
    </source>
</evidence>
<keyword evidence="13" id="KW-0407">Ion channel</keyword>
<accession>A0A6J8EKT7</accession>
<keyword evidence="12" id="KW-0325">Glycoprotein</keyword>
<dbReference type="FunFam" id="3.80.10.10:FF:000770">
    <property type="entry name" value="Uncharacterized protein"/>
    <property type="match status" value="1"/>
</dbReference>